<keyword evidence="2" id="KW-1185">Reference proteome</keyword>
<dbReference type="OrthoDB" id="2647846at2759"/>
<dbReference type="HOGENOM" id="CLU_206878_0_0_1"/>
<name>A0A0D0A7V5_9AGAM</name>
<evidence type="ECO:0000313" key="1">
    <source>
        <dbReference type="EMBL" id="KIK28143.1"/>
    </source>
</evidence>
<protein>
    <recommendedName>
        <fullName evidence="3">IS630 family transposase</fullName>
    </recommendedName>
</protein>
<reference evidence="1 2" key="1">
    <citation type="submission" date="2014-04" db="EMBL/GenBank/DDBJ databases">
        <authorList>
            <consortium name="DOE Joint Genome Institute"/>
            <person name="Kuo A."/>
            <person name="Kohler A."/>
            <person name="Costa M.D."/>
            <person name="Nagy L.G."/>
            <person name="Floudas D."/>
            <person name="Copeland A."/>
            <person name="Barry K.W."/>
            <person name="Cichocki N."/>
            <person name="Veneault-Fourrey C."/>
            <person name="LaButti K."/>
            <person name="Lindquist E.A."/>
            <person name="Lipzen A."/>
            <person name="Lundell T."/>
            <person name="Morin E."/>
            <person name="Murat C."/>
            <person name="Sun H."/>
            <person name="Tunlid A."/>
            <person name="Henrissat B."/>
            <person name="Grigoriev I.V."/>
            <person name="Hibbett D.S."/>
            <person name="Martin F."/>
            <person name="Nordberg H.P."/>
            <person name="Cantor M.N."/>
            <person name="Hua S.X."/>
        </authorList>
    </citation>
    <scope>NUCLEOTIDE SEQUENCE [LARGE SCALE GENOMIC DNA]</scope>
    <source>
        <strain evidence="1 2">441</strain>
    </source>
</reference>
<evidence type="ECO:0008006" key="3">
    <source>
        <dbReference type="Google" id="ProtNLM"/>
    </source>
</evidence>
<evidence type="ECO:0000313" key="2">
    <source>
        <dbReference type="Proteomes" id="UP000054018"/>
    </source>
</evidence>
<dbReference type="Proteomes" id="UP000054018">
    <property type="component" value="Unassembled WGS sequence"/>
</dbReference>
<accession>A0A0D0A7V5</accession>
<reference evidence="2" key="2">
    <citation type="submission" date="2015-01" db="EMBL/GenBank/DDBJ databases">
        <title>Evolutionary Origins and Diversification of the Mycorrhizal Mutualists.</title>
        <authorList>
            <consortium name="DOE Joint Genome Institute"/>
            <consortium name="Mycorrhizal Genomics Consortium"/>
            <person name="Kohler A."/>
            <person name="Kuo A."/>
            <person name="Nagy L.G."/>
            <person name="Floudas D."/>
            <person name="Copeland A."/>
            <person name="Barry K.W."/>
            <person name="Cichocki N."/>
            <person name="Veneault-Fourrey C."/>
            <person name="LaButti K."/>
            <person name="Lindquist E.A."/>
            <person name="Lipzen A."/>
            <person name="Lundell T."/>
            <person name="Morin E."/>
            <person name="Murat C."/>
            <person name="Riley R."/>
            <person name="Ohm R."/>
            <person name="Sun H."/>
            <person name="Tunlid A."/>
            <person name="Henrissat B."/>
            <person name="Grigoriev I.V."/>
            <person name="Hibbett D.S."/>
            <person name="Martin F."/>
        </authorList>
    </citation>
    <scope>NUCLEOTIDE SEQUENCE [LARGE SCALE GENOMIC DNA]</scope>
    <source>
        <strain evidence="2">441</strain>
    </source>
</reference>
<gene>
    <name evidence="1" type="ORF">PISMIDRAFT_91679</name>
</gene>
<organism evidence="1 2">
    <name type="scientific">Pisolithus microcarpus 441</name>
    <dbReference type="NCBI Taxonomy" id="765257"/>
    <lineage>
        <taxon>Eukaryota</taxon>
        <taxon>Fungi</taxon>
        <taxon>Dikarya</taxon>
        <taxon>Basidiomycota</taxon>
        <taxon>Agaricomycotina</taxon>
        <taxon>Agaricomycetes</taxon>
        <taxon>Agaricomycetidae</taxon>
        <taxon>Boletales</taxon>
        <taxon>Sclerodermatineae</taxon>
        <taxon>Pisolithaceae</taxon>
        <taxon>Pisolithus</taxon>
    </lineage>
</organism>
<sequence length="65" mass="7483">ITCVSAECLAVKCTEYLTCIRAYRAEQLVFVDESSVNRRTTYCGHAWSIRGARAQWKTFFVCGRR</sequence>
<proteinExistence type="predicted"/>
<feature type="non-terminal residue" evidence="1">
    <location>
        <position position="1"/>
    </location>
</feature>
<dbReference type="AlphaFoldDB" id="A0A0D0A7V5"/>
<dbReference type="EMBL" id="KN833693">
    <property type="protein sequence ID" value="KIK28143.1"/>
    <property type="molecule type" value="Genomic_DNA"/>
</dbReference>